<dbReference type="InterPro" id="IPR020605">
    <property type="entry name" value="Octanoyltransferase_CS"/>
</dbReference>
<dbReference type="PIRSF" id="PIRSF016262">
    <property type="entry name" value="LPLase"/>
    <property type="match status" value="1"/>
</dbReference>
<dbReference type="PANTHER" id="PTHR10993">
    <property type="entry name" value="OCTANOYLTRANSFERASE"/>
    <property type="match status" value="1"/>
</dbReference>
<evidence type="ECO:0000256" key="8">
    <source>
        <dbReference type="PIRSR" id="PIRSR016262-3"/>
    </source>
</evidence>
<comment type="caution">
    <text evidence="10">The sequence shown here is derived from an EMBL/GenBank/DDBJ whole genome shotgun (WGS) entry which is preliminary data.</text>
</comment>
<comment type="similarity">
    <text evidence="2">Belongs to the LipB family.</text>
</comment>
<evidence type="ECO:0000256" key="4">
    <source>
        <dbReference type="ARBA" id="ARBA00022679"/>
    </source>
</evidence>
<dbReference type="Pfam" id="PF21948">
    <property type="entry name" value="LplA-B_cat"/>
    <property type="match status" value="1"/>
</dbReference>
<dbReference type="Gene3D" id="3.30.930.10">
    <property type="entry name" value="Bira Bifunctional Protein, Domain 2"/>
    <property type="match status" value="1"/>
</dbReference>
<reference evidence="10" key="1">
    <citation type="journal article" date="2021" name="IMA Fungus">
        <title>Genomic characterization of three marine fungi, including Emericellopsis atlantica sp. nov. with signatures of a generalist lifestyle and marine biomass degradation.</title>
        <authorList>
            <person name="Hagestad O.C."/>
            <person name="Hou L."/>
            <person name="Andersen J.H."/>
            <person name="Hansen E.H."/>
            <person name="Altermark B."/>
            <person name="Li C."/>
            <person name="Kuhnert E."/>
            <person name="Cox R.J."/>
            <person name="Crous P.W."/>
            <person name="Spatafora J.W."/>
            <person name="Lail K."/>
            <person name="Amirebrahimi M."/>
            <person name="Lipzen A."/>
            <person name="Pangilinan J."/>
            <person name="Andreopoulos W."/>
            <person name="Hayes R.D."/>
            <person name="Ng V."/>
            <person name="Grigoriev I.V."/>
            <person name="Jackson S.A."/>
            <person name="Sutton T.D.S."/>
            <person name="Dobson A.D.W."/>
            <person name="Rama T."/>
        </authorList>
    </citation>
    <scope>NUCLEOTIDE SEQUENCE</scope>
    <source>
        <strain evidence="10">TRa3180A</strain>
    </source>
</reference>
<dbReference type="PROSITE" id="PS51733">
    <property type="entry name" value="BPL_LPL_CATALYTIC"/>
    <property type="match status" value="1"/>
</dbReference>
<dbReference type="InterPro" id="IPR004143">
    <property type="entry name" value="BPL_LPL_catalytic"/>
</dbReference>
<evidence type="ECO:0000256" key="6">
    <source>
        <dbReference type="PIRSR" id="PIRSR016262-1"/>
    </source>
</evidence>
<dbReference type="GO" id="GO:0009249">
    <property type="term" value="P:protein lipoylation"/>
    <property type="evidence" value="ECO:0007669"/>
    <property type="project" value="InterPro"/>
</dbReference>
<evidence type="ECO:0000256" key="2">
    <source>
        <dbReference type="ARBA" id="ARBA00007907"/>
    </source>
</evidence>
<dbReference type="PANTHER" id="PTHR10993:SF7">
    <property type="entry name" value="LIPOYLTRANSFERASE 2, MITOCHONDRIAL-RELATED"/>
    <property type="match status" value="1"/>
</dbReference>
<dbReference type="GO" id="GO:0033819">
    <property type="term" value="F:lipoyl(octanoyl) transferase activity"/>
    <property type="evidence" value="ECO:0007669"/>
    <property type="project" value="UniProtKB-EC"/>
</dbReference>
<accession>A0A9P7Z2T0</accession>
<organism evidence="10 11">
    <name type="scientific">Calycina marina</name>
    <dbReference type="NCBI Taxonomy" id="1763456"/>
    <lineage>
        <taxon>Eukaryota</taxon>
        <taxon>Fungi</taxon>
        <taxon>Dikarya</taxon>
        <taxon>Ascomycota</taxon>
        <taxon>Pezizomycotina</taxon>
        <taxon>Leotiomycetes</taxon>
        <taxon>Helotiales</taxon>
        <taxon>Pezizellaceae</taxon>
        <taxon>Calycina</taxon>
    </lineage>
</organism>
<dbReference type="SUPFAM" id="SSF55681">
    <property type="entry name" value="Class II aaRS and biotin synthetases"/>
    <property type="match status" value="1"/>
</dbReference>
<evidence type="ECO:0000256" key="7">
    <source>
        <dbReference type="PIRSR" id="PIRSR016262-2"/>
    </source>
</evidence>
<evidence type="ECO:0000256" key="3">
    <source>
        <dbReference type="ARBA" id="ARBA00012334"/>
    </source>
</evidence>
<dbReference type="EC" id="2.3.1.181" evidence="3"/>
<feature type="site" description="Lowers pKa of active site Cys" evidence="8">
    <location>
        <position position="177"/>
    </location>
</feature>
<proteinExistence type="inferred from homology"/>
<dbReference type="OrthoDB" id="19908at2759"/>
<feature type="binding site" evidence="7">
    <location>
        <begin position="180"/>
        <end position="182"/>
    </location>
    <ligand>
        <name>substrate</name>
    </ligand>
</feature>
<keyword evidence="11" id="KW-1185">Reference proteome</keyword>
<evidence type="ECO:0000256" key="1">
    <source>
        <dbReference type="ARBA" id="ARBA00004821"/>
    </source>
</evidence>
<comment type="pathway">
    <text evidence="1">Protein modification; protein lipoylation via endogenous pathway; protein N(6)-(lipoyl)lysine from octanoyl-[acyl-carrier-protein]: step 1/2.</text>
</comment>
<feature type="binding site" evidence="7">
    <location>
        <begin position="106"/>
        <end position="113"/>
    </location>
    <ligand>
        <name>substrate</name>
    </ligand>
</feature>
<dbReference type="AlphaFoldDB" id="A0A9P7Z2T0"/>
<evidence type="ECO:0000256" key="5">
    <source>
        <dbReference type="ARBA" id="ARBA00023315"/>
    </source>
</evidence>
<dbReference type="NCBIfam" id="TIGR00214">
    <property type="entry name" value="lipB"/>
    <property type="match status" value="1"/>
</dbReference>
<dbReference type="EMBL" id="MU253899">
    <property type="protein sequence ID" value="KAG9244538.1"/>
    <property type="molecule type" value="Genomic_DNA"/>
</dbReference>
<dbReference type="InterPro" id="IPR000544">
    <property type="entry name" value="Octanoyltransferase"/>
</dbReference>
<evidence type="ECO:0000313" key="11">
    <source>
        <dbReference type="Proteomes" id="UP000887226"/>
    </source>
</evidence>
<keyword evidence="5" id="KW-0012">Acyltransferase</keyword>
<protein>
    <recommendedName>
        <fullName evidence="3">lipoyl(octanoyl) transferase</fullName>
        <ecNumber evidence="3">2.3.1.181</ecNumber>
    </recommendedName>
</protein>
<evidence type="ECO:0000313" key="10">
    <source>
        <dbReference type="EMBL" id="KAG9244538.1"/>
    </source>
</evidence>
<name>A0A9P7Z2T0_9HELO</name>
<feature type="domain" description="BPL/LPL catalytic" evidence="9">
    <location>
        <begin position="52"/>
        <end position="221"/>
    </location>
</feature>
<feature type="non-terminal residue" evidence="10">
    <location>
        <position position="221"/>
    </location>
</feature>
<dbReference type="InterPro" id="IPR045864">
    <property type="entry name" value="aa-tRNA-synth_II/BPL/LPL"/>
</dbReference>
<evidence type="ECO:0000259" key="9">
    <source>
        <dbReference type="PROSITE" id="PS51733"/>
    </source>
</evidence>
<sequence length="221" mass="24477">MSAPRFLRLFLISRNHTIPYAHAQTIQENLVAEFLKHKAIVSSRNPPSPLPPAPTPTIFAFSPEPVYTTGRREAGLLTASQIRQLREPLVTSDGSTQVAGIFEAKRGGQITFHGPGQVVIYPIFDIKSIRSEKFPHGLTARQYVELLEETTIETLKLRNIDSFRTNAPGVWVSPSEKIAAVGIHMRRNIASYGVAINVATDLRWFDRIVACGLEGKSMTSI</sequence>
<feature type="binding site" evidence="7">
    <location>
        <begin position="193"/>
        <end position="195"/>
    </location>
    <ligand>
        <name>substrate</name>
    </ligand>
</feature>
<gene>
    <name evidence="10" type="ORF">BJ878DRAFT_395769</name>
</gene>
<dbReference type="PROSITE" id="PS01313">
    <property type="entry name" value="LIPB"/>
    <property type="match status" value="1"/>
</dbReference>
<keyword evidence="4" id="KW-0808">Transferase</keyword>
<dbReference type="Proteomes" id="UP000887226">
    <property type="component" value="Unassembled WGS sequence"/>
</dbReference>
<feature type="active site" description="Acyl-thioester intermediate" evidence="6">
    <location>
        <position position="211"/>
    </location>
</feature>